<dbReference type="EMBL" id="CM001487">
    <property type="protein sequence ID" value="EIM57358.1"/>
    <property type="molecule type" value="Genomic_DNA"/>
</dbReference>
<dbReference type="SUPFAM" id="SSF55186">
    <property type="entry name" value="ThrRS/AlaRS common domain"/>
    <property type="match status" value="1"/>
</dbReference>
<dbReference type="GO" id="GO:0002161">
    <property type="term" value="F:aminoacyl-tRNA deacylase activity"/>
    <property type="evidence" value="ECO:0007669"/>
    <property type="project" value="UniProtKB-ARBA"/>
</dbReference>
<dbReference type="InterPro" id="IPR018165">
    <property type="entry name" value="Ala-tRNA-synth_IIc_core"/>
</dbReference>
<dbReference type="OrthoDB" id="9812949at2"/>
<dbReference type="GO" id="GO:0004813">
    <property type="term" value="F:alanine-tRNA ligase activity"/>
    <property type="evidence" value="ECO:0007669"/>
    <property type="project" value="InterPro"/>
</dbReference>
<name>I5AU85_EUBC6</name>
<organism evidence="6 7">
    <name type="scientific">Eubacterium cellulosolvens (strain ATCC 43171 / JCM 9499 / 6)</name>
    <name type="common">Cillobacterium cellulosolvens</name>
    <dbReference type="NCBI Taxonomy" id="633697"/>
    <lineage>
        <taxon>Bacteria</taxon>
        <taxon>Bacillati</taxon>
        <taxon>Bacillota</taxon>
        <taxon>Clostridia</taxon>
        <taxon>Eubacteriales</taxon>
        <taxon>Eubacteriaceae</taxon>
        <taxon>Eubacterium</taxon>
    </lineage>
</organism>
<evidence type="ECO:0000256" key="4">
    <source>
        <dbReference type="ARBA" id="ARBA00022833"/>
    </source>
</evidence>
<dbReference type="Gene3D" id="3.30.980.10">
    <property type="entry name" value="Threonyl-trna Synthetase, Chain A, domain 2"/>
    <property type="match status" value="1"/>
</dbReference>
<dbReference type="eggNOG" id="COG0013">
    <property type="taxonomic scope" value="Bacteria"/>
</dbReference>
<keyword evidence="6" id="KW-0436">Ligase</keyword>
<dbReference type="GO" id="GO:0005524">
    <property type="term" value="F:ATP binding"/>
    <property type="evidence" value="ECO:0007669"/>
    <property type="project" value="InterPro"/>
</dbReference>
<dbReference type="InterPro" id="IPR012947">
    <property type="entry name" value="tRNA_SAD"/>
</dbReference>
<dbReference type="GO" id="GO:0006419">
    <property type="term" value="P:alanyl-tRNA aminoacylation"/>
    <property type="evidence" value="ECO:0007669"/>
    <property type="project" value="InterPro"/>
</dbReference>
<feature type="domain" description="Alanyl-transfer RNA synthetases family profile" evidence="5">
    <location>
        <begin position="1"/>
        <end position="245"/>
    </location>
</feature>
<proteinExistence type="predicted"/>
<dbReference type="HOGENOM" id="CLU_004485_7_2_9"/>
<dbReference type="SMART" id="SM00863">
    <property type="entry name" value="tRNA_SAD"/>
    <property type="match status" value="1"/>
</dbReference>
<protein>
    <submittedName>
        <fullName evidence="6">Alanyl-tRNA synthetase</fullName>
    </submittedName>
</protein>
<dbReference type="Gene3D" id="3.10.310.40">
    <property type="match status" value="1"/>
</dbReference>
<evidence type="ECO:0000313" key="6">
    <source>
        <dbReference type="EMBL" id="EIM57358.1"/>
    </source>
</evidence>
<evidence type="ECO:0000256" key="1">
    <source>
        <dbReference type="ARBA" id="ARBA00001947"/>
    </source>
</evidence>
<keyword evidence="7" id="KW-1185">Reference proteome</keyword>
<evidence type="ECO:0000259" key="5">
    <source>
        <dbReference type="PROSITE" id="PS50860"/>
    </source>
</evidence>
<gene>
    <name evidence="6" type="ORF">EubceDRAFT1_1569</name>
</gene>
<dbReference type="InterPro" id="IPR009000">
    <property type="entry name" value="Transl_B-barrel_sf"/>
</dbReference>
<dbReference type="InterPro" id="IPR018163">
    <property type="entry name" value="Thr/Ala-tRNA-synth_IIc_edit"/>
</dbReference>
<dbReference type="STRING" id="633697.EubceDRAFT1_1569"/>
<comment type="cofactor">
    <cofactor evidence="1">
        <name>Zn(2+)</name>
        <dbReference type="ChEBI" id="CHEBI:29105"/>
    </cofactor>
</comment>
<reference evidence="6 7" key="2">
    <citation type="submission" date="2012-02" db="EMBL/GenBank/DDBJ databases">
        <title>Improved High-Quality Draft sequence of Eubacterium cellulosolvens 6.</title>
        <authorList>
            <consortium name="US DOE Joint Genome Institute"/>
            <person name="Lucas S."/>
            <person name="Han J."/>
            <person name="Lapidus A."/>
            <person name="Cheng J.-F."/>
            <person name="Goodwin L."/>
            <person name="Pitluck S."/>
            <person name="Peters L."/>
            <person name="Mikhailova N."/>
            <person name="Gu W."/>
            <person name="Detter J.C."/>
            <person name="Han C."/>
            <person name="Tapia R."/>
            <person name="Land M."/>
            <person name="Hauser L."/>
            <person name="Kyrpides N."/>
            <person name="Ivanova N."/>
            <person name="Pagani I."/>
            <person name="Johnson E."/>
            <person name="Mukhopadhyay B."/>
            <person name="Anderson I."/>
            <person name="Woyke T."/>
        </authorList>
    </citation>
    <scope>NUCLEOTIDE SEQUENCE [LARGE SCALE GENOMIC DNA]</scope>
    <source>
        <strain evidence="6 7">6</strain>
    </source>
</reference>
<accession>I5AU85</accession>
<dbReference type="PANTHER" id="PTHR43462:SF1">
    <property type="entry name" value="ALANYL-TRNA EDITING PROTEIN AARSD1"/>
    <property type="match status" value="1"/>
</dbReference>
<dbReference type="PANTHER" id="PTHR43462">
    <property type="entry name" value="ALANYL-TRNA EDITING PROTEIN"/>
    <property type="match status" value="1"/>
</dbReference>
<dbReference type="PROSITE" id="PS50860">
    <property type="entry name" value="AA_TRNA_LIGASE_II_ALA"/>
    <property type="match status" value="1"/>
</dbReference>
<dbReference type="Proteomes" id="UP000005753">
    <property type="component" value="Chromosome"/>
</dbReference>
<dbReference type="AlphaFoldDB" id="I5AU85"/>
<sequence>MEQFREAFYDDEKLYERGMTAFVRNCQKGKRKCEIRLNEDCIFYPEGGGQPGDRGTLTYGTDMKTVHVLDTKRQGQDIVLYTDEPVEEGTQVLQQLDWEFRFSNMQGHSGEHIFSGIVHRKFGYDNVGFHMGDTIRVDFNGPLTWEQILEVENEANRYVWKNEPIEITVGSEAEVADIDFRSKKELEGKIRLVTIPGADVCACCGLHVRRTGEIGMIKCISAQSYKGGVRLELLCGAKALSYLQGIESQNSQIARDLSVKPEETALAVERLRNDLMEEKQKAAANMNRYFRARIAELHTDDGGVVIDFEKEMSVTDIRRFCDWILKQGAAKVACVLAPRDPEDAAAGWNYTIGTTDAVVCNLREKAKEFNEALNGRGGGSPEMIQGSLAADRKQIIGVLRNAFQIFVRL</sequence>
<reference evidence="6 7" key="1">
    <citation type="submission" date="2010-08" db="EMBL/GenBank/DDBJ databases">
        <authorList>
            <consortium name="US DOE Joint Genome Institute (JGI-PGF)"/>
            <person name="Lucas S."/>
            <person name="Copeland A."/>
            <person name="Lapidus A."/>
            <person name="Cheng J.-F."/>
            <person name="Bruce D."/>
            <person name="Goodwin L."/>
            <person name="Pitluck S."/>
            <person name="Land M.L."/>
            <person name="Hauser L."/>
            <person name="Chang Y.-J."/>
            <person name="Anderson I.J."/>
            <person name="Johnson E."/>
            <person name="Mulhopadhyay B."/>
            <person name="Kyrpides N."/>
            <person name="Woyke T.J."/>
        </authorList>
    </citation>
    <scope>NUCLEOTIDE SEQUENCE [LARGE SCALE GENOMIC DNA]</scope>
    <source>
        <strain evidence="6 7">6</strain>
    </source>
</reference>
<keyword evidence="3" id="KW-0479">Metal-binding</keyword>
<dbReference type="GO" id="GO:0046872">
    <property type="term" value="F:metal ion binding"/>
    <property type="evidence" value="ECO:0007669"/>
    <property type="project" value="UniProtKB-KW"/>
</dbReference>
<dbReference type="Pfam" id="PF07973">
    <property type="entry name" value="tRNA_SAD"/>
    <property type="match status" value="1"/>
</dbReference>
<dbReference type="Gene3D" id="2.40.30.130">
    <property type="match status" value="1"/>
</dbReference>
<dbReference type="GO" id="GO:0005737">
    <property type="term" value="C:cytoplasm"/>
    <property type="evidence" value="ECO:0007669"/>
    <property type="project" value="UniProtKB-SubCell"/>
</dbReference>
<keyword evidence="6" id="KW-0030">Aminoacyl-tRNA synthetase</keyword>
<dbReference type="GO" id="GO:0003676">
    <property type="term" value="F:nucleic acid binding"/>
    <property type="evidence" value="ECO:0007669"/>
    <property type="project" value="InterPro"/>
</dbReference>
<evidence type="ECO:0000313" key="7">
    <source>
        <dbReference type="Proteomes" id="UP000005753"/>
    </source>
</evidence>
<evidence type="ECO:0000256" key="2">
    <source>
        <dbReference type="ARBA" id="ARBA00004496"/>
    </source>
</evidence>
<dbReference type="InterPro" id="IPR051335">
    <property type="entry name" value="Alanyl-tRNA_Editing_Enzymes"/>
</dbReference>
<evidence type="ECO:0000256" key="3">
    <source>
        <dbReference type="ARBA" id="ARBA00022723"/>
    </source>
</evidence>
<keyword evidence="4" id="KW-0862">Zinc</keyword>
<comment type="subcellular location">
    <subcellularLocation>
        <location evidence="2">Cytoplasm</location>
    </subcellularLocation>
</comment>
<dbReference type="SUPFAM" id="SSF50447">
    <property type="entry name" value="Translation proteins"/>
    <property type="match status" value="1"/>
</dbReference>